<dbReference type="EMBL" id="MNZT01000077">
    <property type="protein sequence ID" value="OIP96881.1"/>
    <property type="molecule type" value="Genomic_DNA"/>
</dbReference>
<name>A0A1J5IID9_9BACT</name>
<dbReference type="AlphaFoldDB" id="A0A1J5IID9"/>
<evidence type="ECO:0000313" key="3">
    <source>
        <dbReference type="Proteomes" id="UP000183245"/>
    </source>
</evidence>
<evidence type="ECO:0000259" key="1">
    <source>
        <dbReference type="Pfam" id="PF07883"/>
    </source>
</evidence>
<protein>
    <submittedName>
        <fullName evidence="2">Cupin</fullName>
    </submittedName>
</protein>
<sequence length="111" mass="11685">MTAVLGAEPFYLKDLIDYAPGAIVSKTLVDGPAGTLTLFAFAGGQGLSEHTAPYDAIVQVMDGEGVFVIGGEARTVTAGQMLIMPSDVPHAVQTVADMKMLLTMIRSQEKK</sequence>
<dbReference type="PANTHER" id="PTHR37694:SF1">
    <property type="entry name" value="SLR8022 PROTEIN"/>
    <property type="match status" value="1"/>
</dbReference>
<comment type="caution">
    <text evidence="2">The sequence shown here is derived from an EMBL/GenBank/DDBJ whole genome shotgun (WGS) entry which is preliminary data.</text>
</comment>
<feature type="domain" description="Cupin type-2" evidence="1">
    <location>
        <begin position="39"/>
        <end position="104"/>
    </location>
</feature>
<dbReference type="Pfam" id="PF07883">
    <property type="entry name" value="Cupin_2"/>
    <property type="match status" value="1"/>
</dbReference>
<reference evidence="2 3" key="1">
    <citation type="journal article" date="2016" name="Environ. Microbiol.">
        <title>Genomic resolution of a cold subsurface aquifer community provides metabolic insights for novel microbes adapted to high CO concentrations.</title>
        <authorList>
            <person name="Probst A.J."/>
            <person name="Castelle C.J."/>
            <person name="Singh A."/>
            <person name="Brown C.T."/>
            <person name="Anantharaman K."/>
            <person name="Sharon I."/>
            <person name="Hug L.A."/>
            <person name="Burstein D."/>
            <person name="Emerson J.B."/>
            <person name="Thomas B.C."/>
            <person name="Banfield J.F."/>
        </authorList>
    </citation>
    <scope>NUCLEOTIDE SEQUENCE [LARGE SCALE GENOMIC DNA]</scope>
    <source>
        <strain evidence="2">CG2_30_54_11</strain>
    </source>
</reference>
<dbReference type="InterPro" id="IPR014710">
    <property type="entry name" value="RmlC-like_jellyroll"/>
</dbReference>
<dbReference type="InterPro" id="IPR011051">
    <property type="entry name" value="RmlC_Cupin_sf"/>
</dbReference>
<dbReference type="Proteomes" id="UP000183245">
    <property type="component" value="Unassembled WGS sequence"/>
</dbReference>
<evidence type="ECO:0000313" key="2">
    <source>
        <dbReference type="EMBL" id="OIP96881.1"/>
    </source>
</evidence>
<dbReference type="STRING" id="1817892.AUK40_04450"/>
<gene>
    <name evidence="2" type="ORF">AUK40_04450</name>
</gene>
<proteinExistence type="predicted"/>
<dbReference type="PANTHER" id="PTHR37694">
    <property type="entry name" value="SLR8022 PROTEIN"/>
    <property type="match status" value="1"/>
</dbReference>
<dbReference type="Gene3D" id="2.60.120.10">
    <property type="entry name" value="Jelly Rolls"/>
    <property type="match status" value="1"/>
</dbReference>
<organism evidence="2 3">
    <name type="scientific">Candidatus Wirthbacteria bacterium CG2_30_54_11</name>
    <dbReference type="NCBI Taxonomy" id="1817892"/>
    <lineage>
        <taxon>Bacteria</taxon>
        <taxon>Candidatus Wirthbacteria</taxon>
    </lineage>
</organism>
<dbReference type="InterPro" id="IPR013096">
    <property type="entry name" value="Cupin_2"/>
</dbReference>
<dbReference type="CDD" id="cd02230">
    <property type="entry name" value="cupin_HP0902-like"/>
    <property type="match status" value="1"/>
</dbReference>
<accession>A0A1J5IID9</accession>
<dbReference type="SUPFAM" id="SSF51182">
    <property type="entry name" value="RmlC-like cupins"/>
    <property type="match status" value="1"/>
</dbReference>